<dbReference type="InterPro" id="IPR050950">
    <property type="entry name" value="HTH-type_LysR_regulators"/>
</dbReference>
<keyword evidence="2" id="KW-0805">Transcription regulation</keyword>
<keyword evidence="4" id="KW-0804">Transcription</keyword>
<protein>
    <submittedName>
        <fullName evidence="6">Hca operon transcriptional activator</fullName>
    </submittedName>
</protein>
<dbReference type="GO" id="GO:0005829">
    <property type="term" value="C:cytosol"/>
    <property type="evidence" value="ECO:0007669"/>
    <property type="project" value="TreeGrafter"/>
</dbReference>
<sequence>MQAGTESKIDIFRSEYYQWVMNIDARFRLRHVATFLAIARTGSVGQAAAELKVTQPAVSKTLRELEEILGVPLFDRTGRRVVLNAAGTEFQRLAGAGMSALAQAQDAVRGAARRGRIRVGALPTAATRLMPDAALRFRAARPNCTMRVSTGPNWLLMNQLREGALDLVVGRMAEPRRMEGLTFRQLYSEPIVGAVRFDHPAAAFDGAATLRQYPVILPPAGAAIHQTVRAWLVSIGAGDVAPEFETVASAFGQRVLARSDAICFISRGVVADALDAGTLRALDLSNPLLAGPVGISLRAGQPPSEDLAELVAALDAVAQEPRD</sequence>
<dbReference type="EMBL" id="FWFK01000002">
    <property type="protein sequence ID" value="SLN32114.1"/>
    <property type="molecule type" value="Genomic_DNA"/>
</dbReference>
<dbReference type="InterPro" id="IPR005119">
    <property type="entry name" value="LysR_subst-bd"/>
</dbReference>
<evidence type="ECO:0000256" key="1">
    <source>
        <dbReference type="ARBA" id="ARBA00009437"/>
    </source>
</evidence>
<dbReference type="InterPro" id="IPR036390">
    <property type="entry name" value="WH_DNA-bd_sf"/>
</dbReference>
<dbReference type="Pfam" id="PF00126">
    <property type="entry name" value="HTH_1"/>
    <property type="match status" value="1"/>
</dbReference>
<comment type="similarity">
    <text evidence="1">Belongs to the LysR transcriptional regulatory family.</text>
</comment>
<evidence type="ECO:0000256" key="3">
    <source>
        <dbReference type="ARBA" id="ARBA00023125"/>
    </source>
</evidence>
<dbReference type="SUPFAM" id="SSF46785">
    <property type="entry name" value="Winged helix' DNA-binding domain"/>
    <property type="match status" value="1"/>
</dbReference>
<dbReference type="GO" id="GO:0003700">
    <property type="term" value="F:DNA-binding transcription factor activity"/>
    <property type="evidence" value="ECO:0007669"/>
    <property type="project" value="InterPro"/>
</dbReference>
<feature type="domain" description="HTH lysR-type" evidence="5">
    <location>
        <begin position="27"/>
        <end position="84"/>
    </location>
</feature>
<dbReference type="Gene3D" id="1.10.10.10">
    <property type="entry name" value="Winged helix-like DNA-binding domain superfamily/Winged helix DNA-binding domain"/>
    <property type="match status" value="1"/>
</dbReference>
<dbReference type="PROSITE" id="PS50931">
    <property type="entry name" value="HTH_LYSR"/>
    <property type="match status" value="1"/>
</dbReference>
<evidence type="ECO:0000259" key="5">
    <source>
        <dbReference type="PROSITE" id="PS50931"/>
    </source>
</evidence>
<reference evidence="6 7" key="1">
    <citation type="submission" date="2017-03" db="EMBL/GenBank/DDBJ databases">
        <authorList>
            <person name="Afonso C.L."/>
            <person name="Miller P.J."/>
            <person name="Scott M.A."/>
            <person name="Spackman E."/>
            <person name="Goraichik I."/>
            <person name="Dimitrov K.M."/>
            <person name="Suarez D.L."/>
            <person name="Swayne D.E."/>
        </authorList>
    </citation>
    <scope>NUCLEOTIDE SEQUENCE [LARGE SCALE GENOMIC DNA]</scope>
    <source>
        <strain evidence="6 7">CECT 8625</strain>
    </source>
</reference>
<organism evidence="6 7">
    <name type="scientific">Roseivivax jejudonensis</name>
    <dbReference type="NCBI Taxonomy" id="1529041"/>
    <lineage>
        <taxon>Bacteria</taxon>
        <taxon>Pseudomonadati</taxon>
        <taxon>Pseudomonadota</taxon>
        <taxon>Alphaproteobacteria</taxon>
        <taxon>Rhodobacterales</taxon>
        <taxon>Roseobacteraceae</taxon>
        <taxon>Roseivivax</taxon>
    </lineage>
</organism>
<keyword evidence="3" id="KW-0238">DNA-binding</keyword>
<dbReference type="Gene3D" id="3.40.190.10">
    <property type="entry name" value="Periplasmic binding protein-like II"/>
    <property type="match status" value="2"/>
</dbReference>
<evidence type="ECO:0000256" key="4">
    <source>
        <dbReference type="ARBA" id="ARBA00023163"/>
    </source>
</evidence>
<dbReference type="InterPro" id="IPR036388">
    <property type="entry name" value="WH-like_DNA-bd_sf"/>
</dbReference>
<dbReference type="Proteomes" id="UP000193570">
    <property type="component" value="Unassembled WGS sequence"/>
</dbReference>
<dbReference type="PANTHER" id="PTHR30419">
    <property type="entry name" value="HTH-TYPE TRANSCRIPTIONAL REGULATOR YBHD"/>
    <property type="match status" value="1"/>
</dbReference>
<dbReference type="InterPro" id="IPR000847">
    <property type="entry name" value="LysR_HTH_N"/>
</dbReference>
<dbReference type="AlphaFoldDB" id="A0A1X6YVI7"/>
<evidence type="ECO:0000313" key="7">
    <source>
        <dbReference type="Proteomes" id="UP000193570"/>
    </source>
</evidence>
<dbReference type="Pfam" id="PF03466">
    <property type="entry name" value="LysR_substrate"/>
    <property type="match status" value="1"/>
</dbReference>
<name>A0A1X6YVI7_9RHOB</name>
<gene>
    <name evidence="6" type="primary">hcaR</name>
    <name evidence="6" type="ORF">ROJ8625_01470</name>
</gene>
<dbReference type="GO" id="GO:0003677">
    <property type="term" value="F:DNA binding"/>
    <property type="evidence" value="ECO:0007669"/>
    <property type="project" value="UniProtKB-KW"/>
</dbReference>
<dbReference type="PANTHER" id="PTHR30419:SF8">
    <property type="entry name" value="NITROGEN ASSIMILATION TRANSCRIPTIONAL ACTIVATOR-RELATED"/>
    <property type="match status" value="1"/>
</dbReference>
<evidence type="ECO:0000256" key="2">
    <source>
        <dbReference type="ARBA" id="ARBA00023015"/>
    </source>
</evidence>
<dbReference type="FunFam" id="1.10.10.10:FF:000001">
    <property type="entry name" value="LysR family transcriptional regulator"/>
    <property type="match status" value="1"/>
</dbReference>
<evidence type="ECO:0000313" key="6">
    <source>
        <dbReference type="EMBL" id="SLN32114.1"/>
    </source>
</evidence>
<proteinExistence type="inferred from homology"/>
<dbReference type="PRINTS" id="PR00039">
    <property type="entry name" value="HTHLYSR"/>
</dbReference>
<accession>A0A1X6YVI7</accession>
<keyword evidence="7" id="KW-1185">Reference proteome</keyword>
<dbReference type="SUPFAM" id="SSF53850">
    <property type="entry name" value="Periplasmic binding protein-like II"/>
    <property type="match status" value="1"/>
</dbReference>